<evidence type="ECO:0000313" key="2">
    <source>
        <dbReference type="Proteomes" id="UP000471120"/>
    </source>
</evidence>
<dbReference type="SUPFAM" id="SSF51679">
    <property type="entry name" value="Bacterial luciferase-like"/>
    <property type="match status" value="1"/>
</dbReference>
<dbReference type="RefSeq" id="WP_010839361.1">
    <property type="nucleotide sequence ID" value="NZ_QRCM01000001.1"/>
</dbReference>
<organism evidence="1 2">
    <name type="scientific">Rhodococcus rhodnii</name>
    <dbReference type="NCBI Taxonomy" id="38312"/>
    <lineage>
        <taxon>Bacteria</taxon>
        <taxon>Bacillati</taxon>
        <taxon>Actinomycetota</taxon>
        <taxon>Actinomycetes</taxon>
        <taxon>Mycobacteriales</taxon>
        <taxon>Nocardiaceae</taxon>
        <taxon>Rhodococcus</taxon>
    </lineage>
</organism>
<dbReference type="AlphaFoldDB" id="A0A6P2CCH6"/>
<proteinExistence type="predicted"/>
<dbReference type="InterPro" id="IPR036661">
    <property type="entry name" value="Luciferase-like_sf"/>
</dbReference>
<accession>A0A6P2CCH6</accession>
<name>A0A6P2CCH6_9NOCA</name>
<evidence type="ECO:0000313" key="1">
    <source>
        <dbReference type="EMBL" id="TXG90464.1"/>
    </source>
</evidence>
<dbReference type="Proteomes" id="UP000471120">
    <property type="component" value="Unassembled WGS sequence"/>
</dbReference>
<dbReference type="Gene3D" id="3.20.20.30">
    <property type="entry name" value="Luciferase-like domain"/>
    <property type="match status" value="1"/>
</dbReference>
<protein>
    <recommendedName>
        <fullName evidence="3">LLM class flavin-dependent oxidoreductase</fullName>
    </recommendedName>
</protein>
<gene>
    <name evidence="1" type="ORF">DW322_09820</name>
</gene>
<sequence length="142" mass="14881">MTTTMTVRENVPVLAMVGQDSPGTDVRFVRVDAADLREASAITRRLRADAGDASVLLDVHVHLADDARTARREVAESQRDAGAAVHYIGTPAGFAGLVADIRSAGVADGIVAIPITDDPGTRRALRDVVAPMLHCGDVVDVA</sequence>
<dbReference type="GO" id="GO:0016705">
    <property type="term" value="F:oxidoreductase activity, acting on paired donors, with incorporation or reduction of molecular oxygen"/>
    <property type="evidence" value="ECO:0007669"/>
    <property type="project" value="InterPro"/>
</dbReference>
<reference evidence="1 2" key="1">
    <citation type="submission" date="2018-07" db="EMBL/GenBank/DDBJ databases">
        <title>Genome sequence of Rhodococcus rhodnii ATCC 35071 from Rhodnius prolixus.</title>
        <authorList>
            <person name="Patel V."/>
            <person name="Vogel K.J."/>
        </authorList>
    </citation>
    <scope>NUCLEOTIDE SEQUENCE [LARGE SCALE GENOMIC DNA]</scope>
    <source>
        <strain evidence="1 2">ATCC 35071</strain>
    </source>
</reference>
<evidence type="ECO:0008006" key="3">
    <source>
        <dbReference type="Google" id="ProtNLM"/>
    </source>
</evidence>
<dbReference type="EMBL" id="QRCM01000001">
    <property type="protein sequence ID" value="TXG90464.1"/>
    <property type="molecule type" value="Genomic_DNA"/>
</dbReference>
<comment type="caution">
    <text evidence="1">The sequence shown here is derived from an EMBL/GenBank/DDBJ whole genome shotgun (WGS) entry which is preliminary data.</text>
</comment>